<proteinExistence type="predicted"/>
<accession>A0A5A5TFY7</accession>
<keyword evidence="3" id="KW-1185">Reference proteome</keyword>
<gene>
    <name evidence="2" type="ORF">KDI_40540</name>
</gene>
<evidence type="ECO:0000256" key="1">
    <source>
        <dbReference type="SAM" id="MobiDB-lite"/>
    </source>
</evidence>
<dbReference type="RefSeq" id="WP_149403370.1">
    <property type="nucleotide sequence ID" value="NZ_BIXY01000072.1"/>
</dbReference>
<dbReference type="AlphaFoldDB" id="A0A5A5TFY7"/>
<evidence type="ECO:0000313" key="2">
    <source>
        <dbReference type="EMBL" id="GCF10490.1"/>
    </source>
</evidence>
<protein>
    <submittedName>
        <fullName evidence="2">Uncharacterized protein</fullName>
    </submittedName>
</protein>
<reference evidence="2 3" key="1">
    <citation type="submission" date="2019-01" db="EMBL/GenBank/DDBJ databases">
        <title>Draft genome sequence of Dictyobacter sp. Uno17.</title>
        <authorList>
            <person name="Wang C.M."/>
            <person name="Zheng Y."/>
            <person name="Sakai Y."/>
            <person name="Abe K."/>
            <person name="Yokota A."/>
            <person name="Yabe S."/>
        </authorList>
    </citation>
    <scope>NUCLEOTIDE SEQUENCE [LARGE SCALE GENOMIC DNA]</scope>
    <source>
        <strain evidence="2 3">Uno17</strain>
    </source>
</reference>
<organism evidence="2 3">
    <name type="scientific">Dictyobacter arantiisoli</name>
    <dbReference type="NCBI Taxonomy" id="2014874"/>
    <lineage>
        <taxon>Bacteria</taxon>
        <taxon>Bacillati</taxon>
        <taxon>Chloroflexota</taxon>
        <taxon>Ktedonobacteria</taxon>
        <taxon>Ktedonobacterales</taxon>
        <taxon>Dictyobacteraceae</taxon>
        <taxon>Dictyobacter</taxon>
    </lineage>
</organism>
<evidence type="ECO:0000313" key="3">
    <source>
        <dbReference type="Proteomes" id="UP000322530"/>
    </source>
</evidence>
<dbReference type="Proteomes" id="UP000322530">
    <property type="component" value="Unassembled WGS sequence"/>
</dbReference>
<name>A0A5A5TFY7_9CHLR</name>
<feature type="region of interest" description="Disordered" evidence="1">
    <location>
        <begin position="80"/>
        <end position="100"/>
    </location>
</feature>
<dbReference type="OrthoDB" id="157347at2"/>
<sequence length="159" mass="17567">MAHVQRATQIGVAITMILHVGEHVFWGAPEVIYLEGRIVSLDPTAQTAVVHIERATTYSAHLIESDIPFAANGLTPLKGASPPGVVDQRSAKRVPPPQLSDDEKLRRTAATAIHQMYGYDVPAEQEAQLIQEVKQALEQDPARKAQIITTMDEILKREW</sequence>
<dbReference type="EMBL" id="BIXY01000072">
    <property type="protein sequence ID" value="GCF10490.1"/>
    <property type="molecule type" value="Genomic_DNA"/>
</dbReference>
<comment type="caution">
    <text evidence="2">The sequence shown here is derived from an EMBL/GenBank/DDBJ whole genome shotgun (WGS) entry which is preliminary data.</text>
</comment>